<dbReference type="Proteomes" id="UP000504638">
    <property type="component" value="Unplaced"/>
</dbReference>
<dbReference type="NCBIfam" id="TIGR01571">
    <property type="entry name" value="A_thal_Cys_rich"/>
    <property type="match status" value="1"/>
</dbReference>
<reference evidence="2 4" key="1">
    <citation type="submission" date="2020-01" db="EMBL/GenBank/DDBJ databases">
        <authorList>
            <consortium name="DOE Joint Genome Institute"/>
            <person name="Haridas S."/>
            <person name="Albert R."/>
            <person name="Binder M."/>
            <person name="Bloem J."/>
            <person name="Labutti K."/>
            <person name="Salamov A."/>
            <person name="Andreopoulos B."/>
            <person name="Baker S.E."/>
            <person name="Barry K."/>
            <person name="Bills G."/>
            <person name="Bluhm B.H."/>
            <person name="Cannon C."/>
            <person name="Castanera R."/>
            <person name="Culley D.E."/>
            <person name="Daum C."/>
            <person name="Ezra D."/>
            <person name="Gonzalez J.B."/>
            <person name="Henrissat B."/>
            <person name="Kuo A."/>
            <person name="Liang C."/>
            <person name="Lipzen A."/>
            <person name="Lutzoni F."/>
            <person name="Magnuson J."/>
            <person name="Mondo S."/>
            <person name="Nolan M."/>
            <person name="Ohm R."/>
            <person name="Pangilinan J."/>
            <person name="Park H.-J."/>
            <person name="Ramirez L."/>
            <person name="Alfaro M."/>
            <person name="Sun H."/>
            <person name="Tritt A."/>
            <person name="Yoshinaga Y."/>
            <person name="Zwiers L.-H."/>
            <person name="Turgeon B.G."/>
            <person name="Goodwin S.B."/>
            <person name="Spatafora J.W."/>
            <person name="Crous P.W."/>
            <person name="Grigoriev I.V."/>
        </authorList>
    </citation>
    <scope>NUCLEOTIDE SEQUENCE</scope>
    <source>
        <strain evidence="2 4">CBS 781.70</strain>
    </source>
</reference>
<accession>A0A6G1GAY1</accession>
<feature type="region of interest" description="Disordered" evidence="1">
    <location>
        <begin position="1"/>
        <end position="107"/>
    </location>
</feature>
<sequence length="353" mass="39388">MVYHHDPPPARPVAPNHHPPVRFSWQTDSSRPLTTLATRQHHVQPSSTNNMTPPSARYSYMNTPIEMQQGRPFPPAQQRPAESTIPQSPRSPDAPGGGYASTRSQTWEDAADVKKQLVSTPVEGHAAYYAPGQDQYQHPSESGYRPPEQDTQKPYPPPDDEMQKPTNPPTIPIPIPHPLFSPDSLPHPTNTPLHQPGQIPHPNLDPSASGGKQRWRHGLCECGGADVGTCVTGLLCPCVLYGKTTYRLERRGRREDPTEMLGWRWLNGRCGMMGVACGLWCLFPLFNRTRIRHLYNLEGSFGGDLVDACCCCCCVTVQSEREIRDREEKARRWEGPGQGYVPPDPMVYAPPPR</sequence>
<evidence type="ECO:0000256" key="1">
    <source>
        <dbReference type="SAM" id="MobiDB-lite"/>
    </source>
</evidence>
<feature type="compositionally biased region" description="Pro residues" evidence="1">
    <location>
        <begin position="166"/>
        <end position="179"/>
    </location>
</feature>
<evidence type="ECO:0000313" key="3">
    <source>
        <dbReference type="Proteomes" id="UP000504638"/>
    </source>
</evidence>
<name>A0A6G1GAY1_9PEZI</name>
<feature type="compositionally biased region" description="Polar residues" evidence="1">
    <location>
        <begin position="24"/>
        <end position="53"/>
    </location>
</feature>
<gene>
    <name evidence="2 4" type="ORF">P152DRAFT_471702</name>
</gene>
<feature type="compositionally biased region" description="Basic and acidic residues" evidence="1">
    <location>
        <begin position="325"/>
        <end position="334"/>
    </location>
</feature>
<dbReference type="RefSeq" id="XP_033536691.1">
    <property type="nucleotide sequence ID" value="XM_033681089.1"/>
</dbReference>
<feature type="region of interest" description="Disordered" evidence="1">
    <location>
        <begin position="130"/>
        <end position="210"/>
    </location>
</feature>
<dbReference type="OrthoDB" id="1045822at2759"/>
<reference evidence="4" key="2">
    <citation type="submission" date="2020-04" db="EMBL/GenBank/DDBJ databases">
        <authorList>
            <consortium name="NCBI Genome Project"/>
        </authorList>
    </citation>
    <scope>NUCLEOTIDE SEQUENCE</scope>
    <source>
        <strain evidence="4">CBS 781.70</strain>
    </source>
</reference>
<dbReference type="Pfam" id="PF04749">
    <property type="entry name" value="PLAC8"/>
    <property type="match status" value="1"/>
</dbReference>
<evidence type="ECO:0000313" key="2">
    <source>
        <dbReference type="EMBL" id="KAF1815060.1"/>
    </source>
</evidence>
<feature type="compositionally biased region" description="Pro residues" evidence="1">
    <location>
        <begin position="342"/>
        <end position="353"/>
    </location>
</feature>
<dbReference type="PANTHER" id="PTHR15907">
    <property type="entry name" value="DUF614 FAMILY PROTEIN-RELATED"/>
    <property type="match status" value="1"/>
</dbReference>
<dbReference type="EMBL" id="ML975152">
    <property type="protein sequence ID" value="KAF1815060.1"/>
    <property type="molecule type" value="Genomic_DNA"/>
</dbReference>
<reference evidence="4" key="3">
    <citation type="submission" date="2025-04" db="UniProtKB">
        <authorList>
            <consortium name="RefSeq"/>
        </authorList>
    </citation>
    <scope>IDENTIFICATION</scope>
    <source>
        <strain evidence="4">CBS 781.70</strain>
    </source>
</reference>
<keyword evidence="3" id="KW-1185">Reference proteome</keyword>
<feature type="compositionally biased region" description="Polar residues" evidence="1">
    <location>
        <begin position="80"/>
        <end position="90"/>
    </location>
</feature>
<protein>
    <submittedName>
        <fullName evidence="2 4">PLAC8-domain-containing protein</fullName>
    </submittedName>
</protein>
<dbReference type="AlphaFoldDB" id="A0A6G1GAY1"/>
<proteinExistence type="predicted"/>
<dbReference type="InterPro" id="IPR006461">
    <property type="entry name" value="PLAC_motif_containing"/>
</dbReference>
<evidence type="ECO:0000313" key="4">
    <source>
        <dbReference type="RefSeq" id="XP_033536691.1"/>
    </source>
</evidence>
<dbReference type="GeneID" id="54421659"/>
<feature type="region of interest" description="Disordered" evidence="1">
    <location>
        <begin position="325"/>
        <end position="353"/>
    </location>
</feature>
<organism evidence="2">
    <name type="scientific">Eremomyces bilateralis CBS 781.70</name>
    <dbReference type="NCBI Taxonomy" id="1392243"/>
    <lineage>
        <taxon>Eukaryota</taxon>
        <taxon>Fungi</taxon>
        <taxon>Dikarya</taxon>
        <taxon>Ascomycota</taxon>
        <taxon>Pezizomycotina</taxon>
        <taxon>Dothideomycetes</taxon>
        <taxon>Dothideomycetes incertae sedis</taxon>
        <taxon>Eremomycetales</taxon>
        <taxon>Eremomycetaceae</taxon>
        <taxon>Eremomyces</taxon>
    </lineage>
</organism>